<reference evidence="6" key="1">
    <citation type="submission" date="2017-08" db="EMBL/GenBank/DDBJ databases">
        <title>A dynamic microbial community with high functional redundancy inhabits the cold, oxic subseafloor aquifer.</title>
        <authorList>
            <person name="Tully B.J."/>
            <person name="Wheat C.G."/>
            <person name="Glazer B.T."/>
            <person name="Huber J.A."/>
        </authorList>
    </citation>
    <scope>NUCLEOTIDE SEQUENCE [LARGE SCALE GENOMIC DNA]</scope>
</reference>
<dbReference type="EMBL" id="NVUK01000045">
    <property type="protein sequence ID" value="PCI75545.1"/>
    <property type="molecule type" value="Genomic_DNA"/>
</dbReference>
<dbReference type="Gene3D" id="3.40.50.300">
    <property type="entry name" value="P-loop containing nucleotide triphosphate hydrolases"/>
    <property type="match status" value="1"/>
</dbReference>
<dbReference type="SMART" id="SM00382">
    <property type="entry name" value="AAA"/>
    <property type="match status" value="1"/>
</dbReference>
<dbReference type="InterPro" id="IPR027417">
    <property type="entry name" value="P-loop_NTPase"/>
</dbReference>
<dbReference type="PROSITE" id="PS00211">
    <property type="entry name" value="ABC_TRANSPORTER_1"/>
    <property type="match status" value="1"/>
</dbReference>
<proteinExistence type="predicted"/>
<evidence type="ECO:0000313" key="6">
    <source>
        <dbReference type="Proteomes" id="UP000218775"/>
    </source>
</evidence>
<keyword evidence="1" id="KW-0813">Transport</keyword>
<dbReference type="SUPFAM" id="SSF52540">
    <property type="entry name" value="P-loop containing nucleoside triphosphate hydrolases"/>
    <property type="match status" value="1"/>
</dbReference>
<dbReference type="GO" id="GO:0005524">
    <property type="term" value="F:ATP binding"/>
    <property type="evidence" value="ECO:0007669"/>
    <property type="project" value="UniProtKB-KW"/>
</dbReference>
<evidence type="ECO:0000259" key="4">
    <source>
        <dbReference type="PROSITE" id="PS50893"/>
    </source>
</evidence>
<evidence type="ECO:0000256" key="1">
    <source>
        <dbReference type="ARBA" id="ARBA00022448"/>
    </source>
</evidence>
<comment type="caution">
    <text evidence="5">The sequence shown here is derived from an EMBL/GenBank/DDBJ whole genome shotgun (WGS) entry which is preliminary data.</text>
</comment>
<evidence type="ECO:0000256" key="2">
    <source>
        <dbReference type="ARBA" id="ARBA00022741"/>
    </source>
</evidence>
<dbReference type="InterPro" id="IPR003439">
    <property type="entry name" value="ABC_transporter-like_ATP-bd"/>
</dbReference>
<feature type="domain" description="ABC transporter" evidence="4">
    <location>
        <begin position="7"/>
        <end position="233"/>
    </location>
</feature>
<evidence type="ECO:0000313" key="5">
    <source>
        <dbReference type="EMBL" id="PCI75545.1"/>
    </source>
</evidence>
<dbReference type="Proteomes" id="UP000218775">
    <property type="component" value="Unassembled WGS sequence"/>
</dbReference>
<organism evidence="5 6">
    <name type="scientific">Aerophobetes bacterium</name>
    <dbReference type="NCBI Taxonomy" id="2030807"/>
    <lineage>
        <taxon>Bacteria</taxon>
        <taxon>Candidatus Aerophobota</taxon>
    </lineage>
</organism>
<evidence type="ECO:0000256" key="3">
    <source>
        <dbReference type="ARBA" id="ARBA00022840"/>
    </source>
</evidence>
<protein>
    <submittedName>
        <fullName evidence="5">Zinc ABC transporter ATP-binding protein</fullName>
    </submittedName>
</protein>
<dbReference type="Pfam" id="PF00005">
    <property type="entry name" value="ABC_tran"/>
    <property type="match status" value="1"/>
</dbReference>
<sequence length="234" mass="26380">MKKRPLLTFSDVSFSYPSHEVFRTISLKVFPGEFIGVIGPNGCGKSTLFKLILNLINPSSGTIQLENSQPFIGYVPQHTHHDPLFPASVLEMIIMGAACRINWRRSNLKDIKATAHDWLERFGLTKHAHRPYNALSGGQMQKVLLIRALILDPDLLLLDEPTNHVDNASASFILNFLKSLTKTKTILMIMHDFDAIVNNVDRILSVQKNIVSLEPSQVCHHFAMGLYHDKKDLK</sequence>
<dbReference type="PROSITE" id="PS50893">
    <property type="entry name" value="ABC_TRANSPORTER_2"/>
    <property type="match status" value="1"/>
</dbReference>
<dbReference type="InterPro" id="IPR017871">
    <property type="entry name" value="ABC_transporter-like_CS"/>
</dbReference>
<gene>
    <name evidence="5" type="ORF">COB21_05560</name>
</gene>
<keyword evidence="2" id="KW-0547">Nucleotide-binding</keyword>
<dbReference type="InterPro" id="IPR003593">
    <property type="entry name" value="AAA+_ATPase"/>
</dbReference>
<dbReference type="InterPro" id="IPR050153">
    <property type="entry name" value="Metal_Ion_Import_ABC"/>
</dbReference>
<dbReference type="GO" id="GO:0016887">
    <property type="term" value="F:ATP hydrolysis activity"/>
    <property type="evidence" value="ECO:0007669"/>
    <property type="project" value="InterPro"/>
</dbReference>
<keyword evidence="3 5" id="KW-0067">ATP-binding</keyword>
<dbReference type="AlphaFoldDB" id="A0A2A4X0D3"/>
<accession>A0A2A4X0D3</accession>
<dbReference type="PANTHER" id="PTHR42734">
    <property type="entry name" value="METAL TRANSPORT SYSTEM ATP-BINDING PROTEIN TM_0124-RELATED"/>
    <property type="match status" value="1"/>
</dbReference>
<name>A0A2A4X0D3_UNCAE</name>